<sequence>MNSRKPSNFSGVFPDRIGRLNSIIFLFGQFVGTIVHSEPVLEHPIGSKWSEDRPRFEFWNEL</sequence>
<dbReference type="AlphaFoldDB" id="A0A1D7USQ8"/>
<dbReference type="Proteomes" id="UP000094197">
    <property type="component" value="Chromosome 1"/>
</dbReference>
<name>A0A1D7USQ8_9LEPT</name>
<gene>
    <name evidence="1" type="ORF">A0128_01610</name>
</gene>
<accession>A0A1D7USQ8</accession>
<dbReference type="KEGG" id="laj:A0128_01610"/>
<protein>
    <submittedName>
        <fullName evidence="1">Uncharacterized protein</fullName>
    </submittedName>
</protein>
<organism evidence="1 2">
    <name type="scientific">Leptospira tipperaryensis</name>
    <dbReference type="NCBI Taxonomy" id="2564040"/>
    <lineage>
        <taxon>Bacteria</taxon>
        <taxon>Pseudomonadati</taxon>
        <taxon>Spirochaetota</taxon>
        <taxon>Spirochaetia</taxon>
        <taxon>Leptospirales</taxon>
        <taxon>Leptospiraceae</taxon>
        <taxon>Leptospira</taxon>
    </lineage>
</organism>
<evidence type="ECO:0000313" key="1">
    <source>
        <dbReference type="EMBL" id="AOP32679.1"/>
    </source>
</evidence>
<keyword evidence="2" id="KW-1185">Reference proteome</keyword>
<reference evidence="1 2" key="1">
    <citation type="submission" date="2016-04" db="EMBL/GenBank/DDBJ databases">
        <title>Complete genome seqeunce of Leptospira alstonii serovar Room22.</title>
        <authorList>
            <person name="Nally J.E."/>
            <person name="Bayles D.O."/>
            <person name="Hurley D."/>
            <person name="Fanning S."/>
            <person name="McMahon B.J."/>
            <person name="Arent Z."/>
        </authorList>
    </citation>
    <scope>NUCLEOTIDE SEQUENCE [LARGE SCALE GENOMIC DNA]</scope>
    <source>
        <strain evidence="1 2">GWTS #1</strain>
    </source>
</reference>
<dbReference type="EMBL" id="CP015217">
    <property type="protein sequence ID" value="AOP32679.1"/>
    <property type="molecule type" value="Genomic_DNA"/>
</dbReference>
<evidence type="ECO:0000313" key="2">
    <source>
        <dbReference type="Proteomes" id="UP000094197"/>
    </source>
</evidence>
<proteinExistence type="predicted"/>